<feature type="domain" description="Knr4/Smi1-like" evidence="1">
    <location>
        <begin position="42"/>
        <end position="180"/>
    </location>
</feature>
<evidence type="ECO:0000313" key="2">
    <source>
        <dbReference type="EMBL" id="TLK30785.1"/>
    </source>
</evidence>
<evidence type="ECO:0000259" key="1">
    <source>
        <dbReference type="SMART" id="SM00860"/>
    </source>
</evidence>
<dbReference type="PANTHER" id="PTHR47432:SF1">
    <property type="entry name" value="CELL WALL ASSEMBLY REGULATOR SMI1"/>
    <property type="match status" value="1"/>
</dbReference>
<dbReference type="PANTHER" id="PTHR47432">
    <property type="entry name" value="CELL WALL ASSEMBLY REGULATOR SMI1"/>
    <property type="match status" value="1"/>
</dbReference>
<comment type="caution">
    <text evidence="2">The sequence shown here is derived from an EMBL/GenBank/DDBJ whole genome shotgun (WGS) entry which is preliminary data.</text>
</comment>
<dbReference type="EMBL" id="VBRC01000002">
    <property type="protein sequence ID" value="TLK30785.1"/>
    <property type="molecule type" value="Genomic_DNA"/>
</dbReference>
<gene>
    <name evidence="2" type="ORF">FCS05_03260</name>
</gene>
<sequence length="212" mass="22970">MESWRRLGPFSFGQENAPVSWTAFLKGVSDLAPGLLDGLAPPATAADLQALTAALNSPLPEDVHQVLATHNGQRAGHRILFGLTLMSAQDIARHARSVAHALEREGLVPVEDLDRRTQAYEPNPHHVPLFTDNTGNFLGFDLAPSASGVWGQVVIFGLDLPRPRVVADSFHTLFEELSAELRQGNYRIKDVGGYSSMSWKPGNGSALSEILL</sequence>
<name>A0AAJ5F6G2_9DEIO</name>
<dbReference type="Pfam" id="PF09346">
    <property type="entry name" value="SMI1_KNR4"/>
    <property type="match status" value="1"/>
</dbReference>
<reference evidence="2 3" key="1">
    <citation type="submission" date="2019-04" db="EMBL/GenBank/DDBJ databases">
        <title>Deinococcus metalilatus MA1002 mutant No.5.</title>
        <authorList>
            <person name="Park W."/>
            <person name="Park C."/>
        </authorList>
    </citation>
    <scope>NUCLEOTIDE SEQUENCE [LARGE SCALE GENOMIC DNA]</scope>
    <source>
        <strain evidence="2 3">MA1002-m5</strain>
    </source>
</reference>
<dbReference type="InterPro" id="IPR037883">
    <property type="entry name" value="Knr4/Smi1-like_sf"/>
</dbReference>
<dbReference type="Gene3D" id="3.40.1580.10">
    <property type="entry name" value="SMI1/KNR4-like"/>
    <property type="match status" value="1"/>
</dbReference>
<evidence type="ECO:0000313" key="3">
    <source>
        <dbReference type="Proteomes" id="UP000308000"/>
    </source>
</evidence>
<protein>
    <recommendedName>
        <fullName evidence="1">Knr4/Smi1-like domain-containing protein</fullName>
    </recommendedName>
</protein>
<accession>A0AAJ5F6G2</accession>
<dbReference type="SMART" id="SM00860">
    <property type="entry name" value="SMI1_KNR4"/>
    <property type="match status" value="1"/>
</dbReference>
<dbReference type="AlphaFoldDB" id="A0AAJ5F6G2"/>
<dbReference type="Proteomes" id="UP000308000">
    <property type="component" value="Unassembled WGS sequence"/>
</dbReference>
<dbReference type="SUPFAM" id="SSF160631">
    <property type="entry name" value="SMI1/KNR4-like"/>
    <property type="match status" value="1"/>
</dbReference>
<dbReference type="InterPro" id="IPR051873">
    <property type="entry name" value="KNR4/SMI1_regulator"/>
</dbReference>
<proteinExistence type="predicted"/>
<organism evidence="2 3">
    <name type="scientific">Deinococcus metallilatus</name>
    <dbReference type="NCBI Taxonomy" id="1211322"/>
    <lineage>
        <taxon>Bacteria</taxon>
        <taxon>Thermotogati</taxon>
        <taxon>Deinococcota</taxon>
        <taxon>Deinococci</taxon>
        <taxon>Deinococcales</taxon>
        <taxon>Deinococcaceae</taxon>
        <taxon>Deinococcus</taxon>
    </lineage>
</organism>
<dbReference type="InterPro" id="IPR018958">
    <property type="entry name" value="Knr4/Smi1-like_dom"/>
</dbReference>